<proteinExistence type="predicted"/>
<dbReference type="Pfam" id="PF13618">
    <property type="entry name" value="Gluconate_2-dh3"/>
    <property type="match status" value="1"/>
</dbReference>
<dbReference type="Proteomes" id="UP000705867">
    <property type="component" value="Unassembled WGS sequence"/>
</dbReference>
<comment type="caution">
    <text evidence="1">The sequence shown here is derived from an EMBL/GenBank/DDBJ whole genome shotgun (WGS) entry which is preliminary data.</text>
</comment>
<reference evidence="1" key="1">
    <citation type="journal article" date="2021" name="bioRxiv">
        <title>Unraveling nitrogen, sulfur and carbon metabolic pathways and microbial community transcriptional responses to substrate deprivation and toxicity stresses in a bioreactor mimicking anoxic brackish coastal sediment conditions.</title>
        <authorList>
            <person name="Martins P.D."/>
            <person name="Echeveste M.J."/>
            <person name="Arshad A."/>
            <person name="Kurth J."/>
            <person name="Ouboter H."/>
            <person name="Jetten M.S.M."/>
            <person name="Welte C.U."/>
        </authorList>
    </citation>
    <scope>NUCLEOTIDE SEQUENCE</scope>
    <source>
        <strain evidence="1">MAG_39</strain>
    </source>
</reference>
<organism evidence="1 2">
    <name type="scientific">Candidatus Nitrobium versatile</name>
    <dbReference type="NCBI Taxonomy" id="2884831"/>
    <lineage>
        <taxon>Bacteria</taxon>
        <taxon>Pseudomonadati</taxon>
        <taxon>Nitrospirota</taxon>
        <taxon>Nitrospiria</taxon>
        <taxon>Nitrospirales</taxon>
        <taxon>Nitrospiraceae</taxon>
        <taxon>Candidatus Nitrobium</taxon>
    </lineage>
</organism>
<reference evidence="1" key="2">
    <citation type="submission" date="2021-08" db="EMBL/GenBank/DDBJ databases">
        <authorList>
            <person name="Dalcin Martins P."/>
        </authorList>
    </citation>
    <scope>NUCLEOTIDE SEQUENCE</scope>
    <source>
        <strain evidence="1">MAG_39</strain>
    </source>
</reference>
<protein>
    <submittedName>
        <fullName evidence="1">Gluconate 2-dehydrogenase subunit 3 family protein</fullName>
    </submittedName>
</protein>
<evidence type="ECO:0000313" key="1">
    <source>
        <dbReference type="EMBL" id="MBZ0156635.1"/>
    </source>
</evidence>
<dbReference type="EMBL" id="JAIOIV010000082">
    <property type="protein sequence ID" value="MBZ0156635.1"/>
    <property type="molecule type" value="Genomic_DNA"/>
</dbReference>
<dbReference type="AlphaFoldDB" id="A0A953JCM2"/>
<gene>
    <name evidence="1" type="ORF">K8I29_10575</name>
</gene>
<name>A0A953JCM2_9BACT</name>
<evidence type="ECO:0000313" key="2">
    <source>
        <dbReference type="Proteomes" id="UP000705867"/>
    </source>
</evidence>
<sequence>MRITPEELNGYMKNWDEQTRGILLRRMKDRFRREALEHFSGKEADILGAVLDRMIPQSPDERIDLVGFVDWAMGKPLGRGDRQEGLPPEEILFSKGIAGIQETAREMFKSDFTVLKEYQKDEVLTALQEGLAKGRTWEEIPSRQFFIKLLVKALTGYCSHPFAWMRMGFPGPSYPEGYVWIRQPEIRARRRHFPGWKTF</sequence>
<dbReference type="InterPro" id="IPR027056">
    <property type="entry name" value="Gluconate_2DH_su3"/>
</dbReference>
<accession>A0A953JCM2</accession>